<organism evidence="1 2">
    <name type="scientific">Manduca sexta</name>
    <name type="common">Tobacco hawkmoth</name>
    <name type="synonym">Tobacco hornworm</name>
    <dbReference type="NCBI Taxonomy" id="7130"/>
    <lineage>
        <taxon>Eukaryota</taxon>
        <taxon>Metazoa</taxon>
        <taxon>Ecdysozoa</taxon>
        <taxon>Arthropoda</taxon>
        <taxon>Hexapoda</taxon>
        <taxon>Insecta</taxon>
        <taxon>Pterygota</taxon>
        <taxon>Neoptera</taxon>
        <taxon>Endopterygota</taxon>
        <taxon>Lepidoptera</taxon>
        <taxon>Glossata</taxon>
        <taxon>Ditrysia</taxon>
        <taxon>Bombycoidea</taxon>
        <taxon>Sphingidae</taxon>
        <taxon>Sphinginae</taxon>
        <taxon>Sphingini</taxon>
        <taxon>Manduca</taxon>
    </lineage>
</organism>
<name>A0A922CAJ3_MANSE</name>
<dbReference type="Proteomes" id="UP000791440">
    <property type="component" value="Unassembled WGS sequence"/>
</dbReference>
<dbReference type="InterPro" id="IPR029063">
    <property type="entry name" value="SAM-dependent_MTases_sf"/>
</dbReference>
<dbReference type="InterPro" id="IPR026669">
    <property type="entry name" value="Arsenite_MeTrfase-like"/>
</dbReference>
<gene>
    <name evidence="1" type="ORF">O3G_MSEX001638</name>
</gene>
<reference evidence="1" key="2">
    <citation type="submission" date="2020-12" db="EMBL/GenBank/DDBJ databases">
        <authorList>
            <person name="Kanost M."/>
        </authorList>
    </citation>
    <scope>NUCLEOTIDE SEQUENCE</scope>
</reference>
<comment type="caution">
    <text evidence="1">The sequence shown here is derived from an EMBL/GenBank/DDBJ whole genome shotgun (WGS) entry which is preliminary data.</text>
</comment>
<dbReference type="PANTHER" id="PTHR43675">
    <property type="entry name" value="ARSENITE METHYLTRANSFERASE"/>
    <property type="match status" value="1"/>
</dbReference>
<dbReference type="PANTHER" id="PTHR43675:SF1">
    <property type="entry name" value="RIKEN CDNA 2700097O09 GENE"/>
    <property type="match status" value="1"/>
</dbReference>
<dbReference type="SUPFAM" id="SSF53335">
    <property type="entry name" value="S-adenosyl-L-methionine-dependent methyltransferases"/>
    <property type="match status" value="1"/>
</dbReference>
<dbReference type="EMBL" id="JH668283">
    <property type="protein sequence ID" value="KAG6441005.1"/>
    <property type="molecule type" value="Genomic_DNA"/>
</dbReference>
<dbReference type="GO" id="GO:0008168">
    <property type="term" value="F:methyltransferase activity"/>
    <property type="evidence" value="ECO:0007669"/>
    <property type="project" value="TreeGrafter"/>
</dbReference>
<keyword evidence="2" id="KW-1185">Reference proteome</keyword>
<sequence length="312" mass="36342">MSDIEFDPNVKGRILDVLADLNDVELESIETWFCSRAYKKELDQKRSLDASNEILKKIGDTIKDLVPFEAEMASETIAPPTIGEQADCNAINTLHVDEFLYDEDEVAELAKKGKIKRHYCLDCSSRNIKDLTFISHSMSKEELLYIFKVLLPKDLEDKQLLDVGSRLGTVLFGAYYLSNLRSIIGIEMNKELCKVQEKVIEQFSMDNNRIKVMHSDVMNKGDIVANSNIVVINILDFFVDNQKHRDMWYFFKKHMKKGSYLVTNRSMRDTLDDLEIYHDFANWLNICRINQMENEIFCHVEDYSNLYLYIIN</sequence>
<evidence type="ECO:0000313" key="1">
    <source>
        <dbReference type="EMBL" id="KAG6441005.1"/>
    </source>
</evidence>
<dbReference type="Gene3D" id="3.40.50.150">
    <property type="entry name" value="Vaccinia Virus protein VP39"/>
    <property type="match status" value="1"/>
</dbReference>
<accession>A0A922CAJ3</accession>
<reference evidence="1" key="1">
    <citation type="journal article" date="2016" name="Insect Biochem. Mol. Biol.">
        <title>Multifaceted biological insights from a draft genome sequence of the tobacco hornworm moth, Manduca sexta.</title>
        <authorList>
            <person name="Kanost M.R."/>
            <person name="Arrese E.L."/>
            <person name="Cao X."/>
            <person name="Chen Y.R."/>
            <person name="Chellapilla S."/>
            <person name="Goldsmith M.R."/>
            <person name="Grosse-Wilde E."/>
            <person name="Heckel D.G."/>
            <person name="Herndon N."/>
            <person name="Jiang H."/>
            <person name="Papanicolaou A."/>
            <person name="Qu J."/>
            <person name="Soulages J.L."/>
            <person name="Vogel H."/>
            <person name="Walters J."/>
            <person name="Waterhouse R.M."/>
            <person name="Ahn S.J."/>
            <person name="Almeida F.C."/>
            <person name="An C."/>
            <person name="Aqrawi P."/>
            <person name="Bretschneider A."/>
            <person name="Bryant W.B."/>
            <person name="Bucks S."/>
            <person name="Chao H."/>
            <person name="Chevignon G."/>
            <person name="Christen J.M."/>
            <person name="Clarke D.F."/>
            <person name="Dittmer N.T."/>
            <person name="Ferguson L.C.F."/>
            <person name="Garavelou S."/>
            <person name="Gordon K.H.J."/>
            <person name="Gunaratna R.T."/>
            <person name="Han Y."/>
            <person name="Hauser F."/>
            <person name="He Y."/>
            <person name="Heidel-Fischer H."/>
            <person name="Hirsh A."/>
            <person name="Hu Y."/>
            <person name="Jiang H."/>
            <person name="Kalra D."/>
            <person name="Klinner C."/>
            <person name="Konig C."/>
            <person name="Kovar C."/>
            <person name="Kroll A.R."/>
            <person name="Kuwar S.S."/>
            <person name="Lee S.L."/>
            <person name="Lehman R."/>
            <person name="Li K."/>
            <person name="Li Z."/>
            <person name="Liang H."/>
            <person name="Lovelace S."/>
            <person name="Lu Z."/>
            <person name="Mansfield J.H."/>
            <person name="McCulloch K.J."/>
            <person name="Mathew T."/>
            <person name="Morton B."/>
            <person name="Muzny D.M."/>
            <person name="Neunemann D."/>
            <person name="Ongeri F."/>
            <person name="Pauchet Y."/>
            <person name="Pu L.L."/>
            <person name="Pyrousis I."/>
            <person name="Rao X.J."/>
            <person name="Redding A."/>
            <person name="Roesel C."/>
            <person name="Sanchez-Gracia A."/>
            <person name="Schaack S."/>
            <person name="Shukla A."/>
            <person name="Tetreau G."/>
            <person name="Wang Y."/>
            <person name="Xiong G.H."/>
            <person name="Traut W."/>
            <person name="Walsh T.K."/>
            <person name="Worley K.C."/>
            <person name="Wu D."/>
            <person name="Wu W."/>
            <person name="Wu Y.Q."/>
            <person name="Zhang X."/>
            <person name="Zou Z."/>
            <person name="Zucker H."/>
            <person name="Briscoe A.D."/>
            <person name="Burmester T."/>
            <person name="Clem R.J."/>
            <person name="Feyereisen R."/>
            <person name="Grimmelikhuijzen C.J.P."/>
            <person name="Hamodrakas S.J."/>
            <person name="Hansson B.S."/>
            <person name="Huguet E."/>
            <person name="Jermiin L.S."/>
            <person name="Lan Q."/>
            <person name="Lehman H.K."/>
            <person name="Lorenzen M."/>
            <person name="Merzendorfer H."/>
            <person name="Michalopoulos I."/>
            <person name="Morton D.B."/>
            <person name="Muthukrishnan S."/>
            <person name="Oakeshott J.G."/>
            <person name="Palmer W."/>
            <person name="Park Y."/>
            <person name="Passarelli A.L."/>
            <person name="Rozas J."/>
            <person name="Schwartz L.M."/>
            <person name="Smith W."/>
            <person name="Southgate A."/>
            <person name="Vilcinskas A."/>
            <person name="Vogt R."/>
            <person name="Wang P."/>
            <person name="Werren J."/>
            <person name="Yu X.Q."/>
            <person name="Zhou J.J."/>
            <person name="Brown S.J."/>
            <person name="Scherer S.E."/>
            <person name="Richards S."/>
            <person name="Blissard G.W."/>
        </authorList>
    </citation>
    <scope>NUCLEOTIDE SEQUENCE</scope>
</reference>
<proteinExistence type="predicted"/>
<evidence type="ECO:0000313" key="2">
    <source>
        <dbReference type="Proteomes" id="UP000791440"/>
    </source>
</evidence>
<protein>
    <submittedName>
        <fullName evidence="1">Uncharacterized protein</fullName>
    </submittedName>
</protein>
<dbReference type="AlphaFoldDB" id="A0A922CAJ3"/>